<protein>
    <submittedName>
        <fullName evidence="1">Uncharacterized protein</fullName>
    </submittedName>
</protein>
<keyword evidence="2" id="KW-1185">Reference proteome</keyword>
<name>A0AAV4R248_CAEEX</name>
<dbReference type="AlphaFoldDB" id="A0AAV4R248"/>
<evidence type="ECO:0000313" key="2">
    <source>
        <dbReference type="Proteomes" id="UP001054945"/>
    </source>
</evidence>
<reference evidence="1 2" key="1">
    <citation type="submission" date="2021-06" db="EMBL/GenBank/DDBJ databases">
        <title>Caerostris extrusa draft genome.</title>
        <authorList>
            <person name="Kono N."/>
            <person name="Arakawa K."/>
        </authorList>
    </citation>
    <scope>NUCLEOTIDE SEQUENCE [LARGE SCALE GENOMIC DNA]</scope>
</reference>
<comment type="caution">
    <text evidence="1">The sequence shown here is derived from an EMBL/GenBank/DDBJ whole genome shotgun (WGS) entry which is preliminary data.</text>
</comment>
<accession>A0AAV4R248</accession>
<gene>
    <name evidence="1" type="ORF">CEXT_412271</name>
</gene>
<proteinExistence type="predicted"/>
<dbReference type="EMBL" id="BPLR01007132">
    <property type="protein sequence ID" value="GIY14709.1"/>
    <property type="molecule type" value="Genomic_DNA"/>
</dbReference>
<evidence type="ECO:0000313" key="1">
    <source>
        <dbReference type="EMBL" id="GIY14709.1"/>
    </source>
</evidence>
<dbReference type="Proteomes" id="UP001054945">
    <property type="component" value="Unassembled WGS sequence"/>
</dbReference>
<sequence>MGSAGLSVGFPAPCGIATTTTDETNLSFFVPGRYFWQAKKEIAAIIPDSLIVICGWLAGLKLDKGNETTAFFVHSEDEDDDIICYYPSSEK</sequence>
<organism evidence="1 2">
    <name type="scientific">Caerostris extrusa</name>
    <name type="common">Bark spider</name>
    <name type="synonym">Caerostris bankana</name>
    <dbReference type="NCBI Taxonomy" id="172846"/>
    <lineage>
        <taxon>Eukaryota</taxon>
        <taxon>Metazoa</taxon>
        <taxon>Ecdysozoa</taxon>
        <taxon>Arthropoda</taxon>
        <taxon>Chelicerata</taxon>
        <taxon>Arachnida</taxon>
        <taxon>Araneae</taxon>
        <taxon>Araneomorphae</taxon>
        <taxon>Entelegynae</taxon>
        <taxon>Araneoidea</taxon>
        <taxon>Araneidae</taxon>
        <taxon>Caerostris</taxon>
    </lineage>
</organism>